<comment type="caution">
    <text evidence="1">The sequence shown here is derived from an EMBL/GenBank/DDBJ whole genome shotgun (WGS) entry which is preliminary data.</text>
</comment>
<accession>A0A8H6Y2L9</accession>
<evidence type="ECO:0000313" key="2">
    <source>
        <dbReference type="Proteomes" id="UP000623467"/>
    </source>
</evidence>
<dbReference type="Proteomes" id="UP000623467">
    <property type="component" value="Unassembled WGS sequence"/>
</dbReference>
<name>A0A8H6Y2L9_9AGAR</name>
<proteinExistence type="predicted"/>
<sequence length="110" mass="12438">MDQRYPGFHPLRGLERRTRLGCRVFLQRRDEDPHLLPYKRWVAIVWELDPTVIAIAPLAVNIDAFEASDSNGTAIVVVSWHNNLGQLTQRFATDVNDVAATWSAPVIIST</sequence>
<organism evidence="1 2">
    <name type="scientific">Mycena sanguinolenta</name>
    <dbReference type="NCBI Taxonomy" id="230812"/>
    <lineage>
        <taxon>Eukaryota</taxon>
        <taxon>Fungi</taxon>
        <taxon>Dikarya</taxon>
        <taxon>Basidiomycota</taxon>
        <taxon>Agaricomycotina</taxon>
        <taxon>Agaricomycetes</taxon>
        <taxon>Agaricomycetidae</taxon>
        <taxon>Agaricales</taxon>
        <taxon>Marasmiineae</taxon>
        <taxon>Mycenaceae</taxon>
        <taxon>Mycena</taxon>
    </lineage>
</organism>
<dbReference type="AlphaFoldDB" id="A0A8H6Y2L9"/>
<reference evidence="1" key="1">
    <citation type="submission" date="2020-05" db="EMBL/GenBank/DDBJ databases">
        <title>Mycena genomes resolve the evolution of fungal bioluminescence.</title>
        <authorList>
            <person name="Tsai I.J."/>
        </authorList>
    </citation>
    <scope>NUCLEOTIDE SEQUENCE</scope>
    <source>
        <strain evidence="1">160909Yilan</strain>
    </source>
</reference>
<gene>
    <name evidence="1" type="ORF">MSAN_01649200</name>
</gene>
<keyword evidence="2" id="KW-1185">Reference proteome</keyword>
<protein>
    <submittedName>
        <fullName evidence="1">Uncharacterized protein</fullName>
    </submittedName>
</protein>
<evidence type="ECO:0000313" key="1">
    <source>
        <dbReference type="EMBL" id="KAF7350871.1"/>
    </source>
</evidence>
<dbReference type="EMBL" id="JACAZH010000014">
    <property type="protein sequence ID" value="KAF7350871.1"/>
    <property type="molecule type" value="Genomic_DNA"/>
</dbReference>